<reference evidence="2 3" key="1">
    <citation type="submission" date="2021-03" db="EMBL/GenBank/DDBJ databases">
        <title>Whole genome shotgun sequence of Actinoplanes toevensis NBRC 105298.</title>
        <authorList>
            <person name="Komaki H."/>
            <person name="Tamura T."/>
        </authorList>
    </citation>
    <scope>NUCLEOTIDE SEQUENCE [LARGE SCALE GENOMIC DNA]</scope>
    <source>
        <strain evidence="2 3">NBRC 105298</strain>
    </source>
</reference>
<dbReference type="AlphaFoldDB" id="A0A919TDM3"/>
<sequence>MPPAQQMFGRPHHRVRDSIDIRQERLRNQSDSHAHTMICADVRRPNKTQTLSGVRASGPRPHRHRTAEQRGRRGPNGRGATIA</sequence>
<protein>
    <submittedName>
        <fullName evidence="2">Uncharacterized protein</fullName>
    </submittedName>
</protein>
<organism evidence="2 3">
    <name type="scientific">Paractinoplanes toevensis</name>
    <dbReference type="NCBI Taxonomy" id="571911"/>
    <lineage>
        <taxon>Bacteria</taxon>
        <taxon>Bacillati</taxon>
        <taxon>Actinomycetota</taxon>
        <taxon>Actinomycetes</taxon>
        <taxon>Micromonosporales</taxon>
        <taxon>Micromonosporaceae</taxon>
        <taxon>Paractinoplanes</taxon>
    </lineage>
</organism>
<dbReference type="Proteomes" id="UP000677082">
    <property type="component" value="Unassembled WGS sequence"/>
</dbReference>
<gene>
    <name evidence="2" type="ORF">Ato02nite_046890</name>
</gene>
<feature type="compositionally biased region" description="Basic and acidic residues" evidence="1">
    <location>
        <begin position="25"/>
        <end position="34"/>
    </location>
</feature>
<evidence type="ECO:0000313" key="2">
    <source>
        <dbReference type="EMBL" id="GIM92896.1"/>
    </source>
</evidence>
<evidence type="ECO:0000256" key="1">
    <source>
        <dbReference type="SAM" id="MobiDB-lite"/>
    </source>
</evidence>
<evidence type="ECO:0000313" key="3">
    <source>
        <dbReference type="Proteomes" id="UP000677082"/>
    </source>
</evidence>
<proteinExistence type="predicted"/>
<dbReference type="EMBL" id="BOQN01000061">
    <property type="protein sequence ID" value="GIM92896.1"/>
    <property type="molecule type" value="Genomic_DNA"/>
</dbReference>
<feature type="region of interest" description="Disordered" evidence="1">
    <location>
        <begin position="25"/>
        <end position="83"/>
    </location>
</feature>
<name>A0A919TDM3_9ACTN</name>
<comment type="caution">
    <text evidence="2">The sequence shown here is derived from an EMBL/GenBank/DDBJ whole genome shotgun (WGS) entry which is preliminary data.</text>
</comment>
<accession>A0A919TDM3</accession>
<keyword evidence="3" id="KW-1185">Reference proteome</keyword>